<name>A0AAD7XMR8_9STRA</name>
<protein>
    <submittedName>
        <fullName evidence="5">Uncharacterized protein</fullName>
    </submittedName>
</protein>
<dbReference type="GO" id="GO:0006913">
    <property type="term" value="P:nucleocytoplasmic transport"/>
    <property type="evidence" value="ECO:0007669"/>
    <property type="project" value="TreeGrafter"/>
</dbReference>
<reference evidence="5" key="1">
    <citation type="submission" date="2023-01" db="EMBL/GenBank/DDBJ databases">
        <title>Metagenome sequencing of chrysophaentin producing Chrysophaeum taylorii.</title>
        <authorList>
            <person name="Davison J."/>
            <person name="Bewley C."/>
        </authorList>
    </citation>
    <scope>NUCLEOTIDE SEQUENCE</scope>
    <source>
        <strain evidence="5">NIES-1699</strain>
    </source>
</reference>
<dbReference type="Pfam" id="PF13516">
    <property type="entry name" value="LRR_6"/>
    <property type="match status" value="1"/>
</dbReference>
<accession>A0AAD7XMR8</accession>
<evidence type="ECO:0000256" key="2">
    <source>
        <dbReference type="ARBA" id="ARBA00022614"/>
    </source>
</evidence>
<dbReference type="GO" id="GO:0031267">
    <property type="term" value="F:small GTPase binding"/>
    <property type="evidence" value="ECO:0007669"/>
    <property type="project" value="TreeGrafter"/>
</dbReference>
<evidence type="ECO:0000256" key="4">
    <source>
        <dbReference type="SAM" id="MobiDB-lite"/>
    </source>
</evidence>
<proteinExistence type="predicted"/>
<comment type="caution">
    <text evidence="5">The sequence shown here is derived from an EMBL/GenBank/DDBJ whole genome shotgun (WGS) entry which is preliminary data.</text>
</comment>
<dbReference type="SMART" id="SM00368">
    <property type="entry name" value="LRR_RI"/>
    <property type="match status" value="4"/>
</dbReference>
<dbReference type="PANTHER" id="PTHR24113:SF12">
    <property type="entry name" value="RAN GTPASE-ACTIVATING PROTEIN 1"/>
    <property type="match status" value="1"/>
</dbReference>
<feature type="region of interest" description="Disordered" evidence="4">
    <location>
        <begin position="80"/>
        <end position="102"/>
    </location>
</feature>
<keyword evidence="6" id="KW-1185">Reference proteome</keyword>
<gene>
    <name evidence="5" type="ORF">CTAYLR_001003</name>
</gene>
<dbReference type="Proteomes" id="UP001230188">
    <property type="component" value="Unassembled WGS sequence"/>
</dbReference>
<dbReference type="InterPro" id="IPR027038">
    <property type="entry name" value="RanGap"/>
</dbReference>
<dbReference type="GO" id="GO:0005829">
    <property type="term" value="C:cytosol"/>
    <property type="evidence" value="ECO:0007669"/>
    <property type="project" value="TreeGrafter"/>
</dbReference>
<organism evidence="5 6">
    <name type="scientific">Chrysophaeum taylorii</name>
    <dbReference type="NCBI Taxonomy" id="2483200"/>
    <lineage>
        <taxon>Eukaryota</taxon>
        <taxon>Sar</taxon>
        <taxon>Stramenopiles</taxon>
        <taxon>Ochrophyta</taxon>
        <taxon>Pelagophyceae</taxon>
        <taxon>Pelagomonadales</taxon>
        <taxon>Pelagomonadaceae</taxon>
        <taxon>Chrysophaeum</taxon>
    </lineage>
</organism>
<dbReference type="PANTHER" id="PTHR24113">
    <property type="entry name" value="RAN GTPASE-ACTIVATING PROTEIN 1"/>
    <property type="match status" value="1"/>
</dbReference>
<evidence type="ECO:0000313" key="6">
    <source>
        <dbReference type="Proteomes" id="UP001230188"/>
    </source>
</evidence>
<keyword evidence="2" id="KW-0433">Leucine-rich repeat</keyword>
<feature type="region of interest" description="Disordered" evidence="4">
    <location>
        <begin position="1234"/>
        <end position="1255"/>
    </location>
</feature>
<evidence type="ECO:0000256" key="1">
    <source>
        <dbReference type="ARBA" id="ARBA00022468"/>
    </source>
</evidence>
<feature type="compositionally biased region" description="Low complexity" evidence="4">
    <location>
        <begin position="89"/>
        <end position="100"/>
    </location>
</feature>
<keyword evidence="1" id="KW-0343">GTPase activation</keyword>
<dbReference type="InterPro" id="IPR001611">
    <property type="entry name" value="Leu-rich_rpt"/>
</dbReference>
<dbReference type="EMBL" id="JAQMWT010000322">
    <property type="protein sequence ID" value="KAJ8604810.1"/>
    <property type="molecule type" value="Genomic_DNA"/>
</dbReference>
<dbReference type="InterPro" id="IPR032675">
    <property type="entry name" value="LRR_dom_sf"/>
</dbReference>
<evidence type="ECO:0000313" key="5">
    <source>
        <dbReference type="EMBL" id="KAJ8604810.1"/>
    </source>
</evidence>
<feature type="region of interest" description="Disordered" evidence="4">
    <location>
        <begin position="871"/>
        <end position="894"/>
    </location>
</feature>
<feature type="region of interest" description="Disordered" evidence="4">
    <location>
        <begin position="580"/>
        <end position="607"/>
    </location>
</feature>
<dbReference type="SUPFAM" id="SSF52047">
    <property type="entry name" value="RNI-like"/>
    <property type="match status" value="1"/>
</dbReference>
<evidence type="ECO:0000256" key="3">
    <source>
        <dbReference type="ARBA" id="ARBA00022737"/>
    </source>
</evidence>
<dbReference type="Gene3D" id="3.80.10.10">
    <property type="entry name" value="Ribonuclease Inhibitor"/>
    <property type="match status" value="2"/>
</dbReference>
<feature type="compositionally biased region" description="Acidic residues" evidence="4">
    <location>
        <begin position="588"/>
        <end position="606"/>
    </location>
</feature>
<dbReference type="GO" id="GO:0048471">
    <property type="term" value="C:perinuclear region of cytoplasm"/>
    <property type="evidence" value="ECO:0007669"/>
    <property type="project" value="TreeGrafter"/>
</dbReference>
<sequence length="1511" mass="164308">MEEVVVRNVSEHSEIAVKSRARRTAAFDLVTEHNVKRIQDFLDEPFRHIGDALEEVGQRLRARGVVLDYELSKTRKKQRALEALQEPTSASREAAASVRRSNSHLRALGPRSRFSDGDGTFWDRWLNTTGCIDGGGNYIASTVPVRGGNLVPRTGFKESPTTPVDKRPLARIEQGRRALAKLMEAEQKVEEPLKGAFRDAYATRDTLQKSRLALVQTRDYHQGAEAAPYVSQETIDAMLGMLEATTRVDAAGRRHVTLPSQGLATDDAIALGVCLDASVTKVPIHSVDLSGNSDVGTRGVAAVLRSLAKAPSLVALDLSHVSFDVSTVRVLSKCLGESLLFTALRHLCLKNTKLDDVLAVRIVRALRDVAAPALETLDVSSNAIGSVNHLVKQHDDEEKEAHYLAPLVGGPLGALLDPRSDLDETDVRLELRQPSSIPPAGTRGAASLRMLSASWNLLGPDATAGLAKTVASHANLVELHLAYNVFGDGGVAELSEALLEVPKLALLDVSANEIGPRGALSLAAAAHRAVALRKLIVAENPIGPVGAALLLAVCLVPANRREVVLASAKFARAAARELESLTDHENHEDDQESPSAPDQEEEEEEDKLAINADCAVVSLMGCETRAARDSKMAMDWLFNMPVLACTTSSQIRAPWRYRFNLDNPADRAMASEVLRITAASADTIYRFESCSVRHTRHVARAKEVILRRRNSKDRSRDAQVRVLLNLVKKPERRRVLQNLADTVKYARDIVVKFSRLERIETVDDDGLAIRRANALEREATRLREATADDNNNPTLNLDAVRELLQSADPETSEADARRVLALYDWAGVGAIPKDVVLYHAARELPAFARARAADDARAPFWSATFETKAHRRWHKTTRPAGAQAEPTEEEEPPEIVPVTAQKKPWIPPRDGTLDLRFRLGHAQLSRAAPPRSVARVVAAIRDLDGDTQAALRHAASAQVRLRFDEAAALAAALEINPVKALAWILPLVVTPREARAVRDAVLGRLGDDDALMSYRLLRRELGGALYVATLGPRAGRYRLDLAKWQDRCALRRLLEADSLSRAVAAPDLSQHGDGSLFRNVTLDGNSSAKSGGRRYGGVDAVVDPRCAAALGGDEADGFFRGQHQSVHAIHAFFDCDDLKAEQRDLATDLGSRSNGDLALDFSPPRHHDPVAPAASSLLADHLRRLGWIRDARTFVDLTMAPRANNNNKRDNRQGFLGPREDALAAFAIREKSRAAGAHDDVPAAPRDDSSARLDDRTAAARACDAMRRARSAVGLAVVGGVDAALEDALDLVAAVPAISVSQAIAMLELFPLQPDPEAHWLAPQTTRESRRARLAAALVDKLDFDHEGARLFLGALTPRERGVVLHRVGILRLWSPLLPEGWYLLDLAVCEDRRVAKALVHLEAAEARSRCDGLVALDATGLDDVLNSVVLDPPTTTTGDPPVDDPPPLCQLWRAGLPSSGLYALHFTSSPEPNHHLRTALAHLCSGTRAPHSDHDLAAALTTSFLNNNSY</sequence>
<dbReference type="GO" id="GO:0005096">
    <property type="term" value="F:GTPase activator activity"/>
    <property type="evidence" value="ECO:0007669"/>
    <property type="project" value="UniProtKB-KW"/>
</dbReference>
<dbReference type="GO" id="GO:0005634">
    <property type="term" value="C:nucleus"/>
    <property type="evidence" value="ECO:0007669"/>
    <property type="project" value="TreeGrafter"/>
</dbReference>
<keyword evidence="3" id="KW-0677">Repeat</keyword>